<evidence type="ECO:0000256" key="3">
    <source>
        <dbReference type="ARBA" id="ARBA00022723"/>
    </source>
</evidence>
<dbReference type="InterPro" id="IPR001128">
    <property type="entry name" value="Cyt_P450"/>
</dbReference>
<dbReference type="PANTHER" id="PTHR24291:SF50">
    <property type="entry name" value="BIFUNCTIONAL ALBAFLAVENONE MONOOXYGENASE_TERPENE SYNTHASE"/>
    <property type="match status" value="1"/>
</dbReference>
<accession>A0ABW0EQ41</accession>
<proteinExistence type="inferred from homology"/>
<dbReference type="Pfam" id="PF00067">
    <property type="entry name" value="p450"/>
    <property type="match status" value="1"/>
</dbReference>
<evidence type="ECO:0000256" key="6">
    <source>
        <dbReference type="ARBA" id="ARBA00023033"/>
    </source>
</evidence>
<dbReference type="PRINTS" id="PR00385">
    <property type="entry name" value="P450"/>
</dbReference>
<dbReference type="InterPro" id="IPR050196">
    <property type="entry name" value="Cytochrome_P450_Monoox"/>
</dbReference>
<keyword evidence="3" id="KW-0479">Metal-binding</keyword>
<evidence type="ECO:0000256" key="4">
    <source>
        <dbReference type="ARBA" id="ARBA00023002"/>
    </source>
</evidence>
<evidence type="ECO:0000256" key="5">
    <source>
        <dbReference type="ARBA" id="ARBA00023004"/>
    </source>
</evidence>
<dbReference type="PRINTS" id="PR00463">
    <property type="entry name" value="EP450I"/>
</dbReference>
<evidence type="ECO:0000313" key="7">
    <source>
        <dbReference type="EMBL" id="MFC5289538.1"/>
    </source>
</evidence>
<organism evidence="7 8">
    <name type="scientific">Actinokineospora guangxiensis</name>
    <dbReference type="NCBI Taxonomy" id="1490288"/>
    <lineage>
        <taxon>Bacteria</taxon>
        <taxon>Bacillati</taxon>
        <taxon>Actinomycetota</taxon>
        <taxon>Actinomycetes</taxon>
        <taxon>Pseudonocardiales</taxon>
        <taxon>Pseudonocardiaceae</taxon>
        <taxon>Actinokineospora</taxon>
    </lineage>
</organism>
<dbReference type="RefSeq" id="WP_378249383.1">
    <property type="nucleotide sequence ID" value="NZ_JBHSKF010000011.1"/>
</dbReference>
<protein>
    <submittedName>
        <fullName evidence="7">Cytochrome P450</fullName>
    </submittedName>
</protein>
<dbReference type="EMBL" id="JBHSKF010000011">
    <property type="protein sequence ID" value="MFC5289538.1"/>
    <property type="molecule type" value="Genomic_DNA"/>
</dbReference>
<comment type="similarity">
    <text evidence="1">Belongs to the cytochrome P450 family.</text>
</comment>
<evidence type="ECO:0000313" key="8">
    <source>
        <dbReference type="Proteomes" id="UP001596157"/>
    </source>
</evidence>
<dbReference type="SUPFAM" id="SSF48264">
    <property type="entry name" value="Cytochrome P450"/>
    <property type="match status" value="1"/>
</dbReference>
<evidence type="ECO:0000256" key="1">
    <source>
        <dbReference type="ARBA" id="ARBA00010617"/>
    </source>
</evidence>
<gene>
    <name evidence="7" type="ORF">ACFPM7_20995</name>
</gene>
<dbReference type="CDD" id="cd11049">
    <property type="entry name" value="CYP170A1-like"/>
    <property type="match status" value="1"/>
</dbReference>
<dbReference type="InterPro" id="IPR002401">
    <property type="entry name" value="Cyt_P450_E_grp-I"/>
</dbReference>
<keyword evidence="2" id="KW-0349">Heme</keyword>
<keyword evidence="4" id="KW-0560">Oxidoreductase</keyword>
<reference evidence="8" key="1">
    <citation type="journal article" date="2019" name="Int. J. Syst. Evol. Microbiol.">
        <title>The Global Catalogue of Microorganisms (GCM) 10K type strain sequencing project: providing services to taxonomists for standard genome sequencing and annotation.</title>
        <authorList>
            <consortium name="The Broad Institute Genomics Platform"/>
            <consortium name="The Broad Institute Genome Sequencing Center for Infectious Disease"/>
            <person name="Wu L."/>
            <person name="Ma J."/>
        </authorList>
    </citation>
    <scope>NUCLEOTIDE SEQUENCE [LARGE SCALE GENOMIC DNA]</scope>
    <source>
        <strain evidence="8">CCUG 59778</strain>
    </source>
</reference>
<dbReference type="Gene3D" id="1.10.630.10">
    <property type="entry name" value="Cytochrome P450"/>
    <property type="match status" value="1"/>
</dbReference>
<sequence>MPTVPVVPGRWPLLGHTPSLLWQRLRFTAGLAGRGRVVKVYIGHLPVYAVTTADLAQQVMTELSGKFEKGAMFDKFRPYFGNGLVMSNGAVHLRQRRLVQPAFHRERISGYAEVMRRVAEDAIGRWRPGEVRATDDDMQAVATAVVAGTLFSSGLSPERADQLRRWIPVVIQQGLVRAMVPQALQRLPIAANRRFDEAVRSLRSLVQDLVATRRADGADHGDLLSMLVMARDEDTGEGMTDEQVYDEVVNLLTAGIETTALAMAWLFHELGANPAVEERVLAEIDEVLSDKPATLQGIQQLGYTGQVVDEVLRRYPVWLLMRRTTEEVELDGVRLPAGTEVAFSPHAIHHDPRYHPDPHRFDPDRFSPERVAAMPREAYLPFAGGTRRCVGAAFARTEVLVVTATVLRRYRLAPVPGKPVGQRVTGAPYPTRLPMTVVPR</sequence>
<dbReference type="Proteomes" id="UP001596157">
    <property type="component" value="Unassembled WGS sequence"/>
</dbReference>
<evidence type="ECO:0000256" key="2">
    <source>
        <dbReference type="ARBA" id="ARBA00022617"/>
    </source>
</evidence>
<dbReference type="InterPro" id="IPR036396">
    <property type="entry name" value="Cyt_P450_sf"/>
</dbReference>
<keyword evidence="6" id="KW-0503">Monooxygenase</keyword>
<keyword evidence="5" id="KW-0408">Iron</keyword>
<comment type="caution">
    <text evidence="7">The sequence shown here is derived from an EMBL/GenBank/DDBJ whole genome shotgun (WGS) entry which is preliminary data.</text>
</comment>
<keyword evidence="8" id="KW-1185">Reference proteome</keyword>
<name>A0ABW0EQ41_9PSEU</name>
<dbReference type="PANTHER" id="PTHR24291">
    <property type="entry name" value="CYTOCHROME P450 FAMILY 4"/>
    <property type="match status" value="1"/>
</dbReference>